<dbReference type="Pfam" id="PF01433">
    <property type="entry name" value="Peptidase_M1"/>
    <property type="match status" value="1"/>
</dbReference>
<evidence type="ECO:0000256" key="1">
    <source>
        <dbReference type="PIRSR" id="PIRSR634015-1"/>
    </source>
</evidence>
<evidence type="ECO:0000256" key="3">
    <source>
        <dbReference type="SAM" id="MobiDB-lite"/>
    </source>
</evidence>
<gene>
    <name evidence="6" type="ORF">LPB144_10370</name>
</gene>
<accession>A0A1L3J6M8</accession>
<keyword evidence="7" id="KW-1185">Reference proteome</keyword>
<feature type="binding site" evidence="2">
    <location>
        <position position="387"/>
    </location>
    <ligand>
        <name>Zn(2+)</name>
        <dbReference type="ChEBI" id="CHEBI:29105"/>
        <note>catalytic</note>
    </ligand>
</feature>
<dbReference type="PANTHER" id="PTHR45726:SF3">
    <property type="entry name" value="LEUKOTRIENE A-4 HYDROLASE"/>
    <property type="match status" value="1"/>
</dbReference>
<dbReference type="GO" id="GO:0008237">
    <property type="term" value="F:metallopeptidase activity"/>
    <property type="evidence" value="ECO:0007669"/>
    <property type="project" value="InterPro"/>
</dbReference>
<dbReference type="InterPro" id="IPR027268">
    <property type="entry name" value="Peptidase_M4/M1_CTD_sf"/>
</dbReference>
<feature type="region of interest" description="Disordered" evidence="3">
    <location>
        <begin position="612"/>
        <end position="631"/>
    </location>
</feature>
<feature type="binding site" evidence="2">
    <location>
        <position position="368"/>
    </location>
    <ligand>
        <name>Zn(2+)</name>
        <dbReference type="ChEBI" id="CHEBI:29105"/>
        <note>catalytic</note>
    </ligand>
</feature>
<evidence type="ECO:0000259" key="5">
    <source>
        <dbReference type="Pfam" id="PF01433"/>
    </source>
</evidence>
<dbReference type="KEGG" id="grl:LPB144_10370"/>
<keyword evidence="4" id="KW-0732">Signal</keyword>
<sequence>MKKIIFSLVVLTSAFISAQNNTSYWQQHVDYTMEVDMNVKNYQYTGTQKLVYTNNSPDTLDRVFYHLYFNAFQPDSEMNARLESVADPDSRMTVNKGTKENPEIVSRISGLSPEQIGYLRVNTLKQNGTELKYEEVGTVLEVELAKPILPGEKATFNMEFKGQVPEQIRRSGRNSAEGVALSMSQWYPKMAEYDFQGWHADPYIAREFHGVWGDFDVKITIDKNYVLGSTGYLQNPNEIGYNYQDEGVKMKKNKGDKLTWHFKAPKVHDFTWAADPEYVHDKLTADDGTVLHFLYKNNKEIKENWKNLQPKTAELLAYFNEHIGQYPWKQYSVVQGGDGGMEYAMLTLITGERSFGSLVGVTAHEMAHAWFQHLMATNEAKHEWMDEGFTSYISDEAMNKVMGENAENPHSNSYRGYYYLAKSGKEQPQTTHADRYEMNGLYGASAYAKGSVFLSQLGYIIGKENLAKTLKRYYDEWKFKHPTPNDFIRIAEKVSGAELDWYLMDWTQTTNTIDYAIKTVEKKGDKTSLTLERIGLMPMPIDVDVTYLDGSKETFYIPLQMMRWEKPAQKDQKRTVKKDWAWGYPTYELEIPAGKDKISSIVIDGSNLMADVNRDNNSWKPSKEKDAEAGK</sequence>
<dbReference type="CDD" id="cd09604">
    <property type="entry name" value="M1_APN_like"/>
    <property type="match status" value="1"/>
</dbReference>
<dbReference type="OrthoDB" id="9814383at2"/>
<dbReference type="Proteomes" id="UP000182510">
    <property type="component" value="Chromosome"/>
</dbReference>
<evidence type="ECO:0000313" key="6">
    <source>
        <dbReference type="EMBL" id="APG60782.1"/>
    </source>
</evidence>
<dbReference type="Gene3D" id="1.10.390.10">
    <property type="entry name" value="Neutral Protease Domain 2"/>
    <property type="match status" value="1"/>
</dbReference>
<dbReference type="AlphaFoldDB" id="A0A1L3J6M8"/>
<feature type="signal peptide" evidence="4">
    <location>
        <begin position="1"/>
        <end position="18"/>
    </location>
</feature>
<dbReference type="SUPFAM" id="SSF55486">
    <property type="entry name" value="Metalloproteases ('zincins'), catalytic domain"/>
    <property type="match status" value="1"/>
</dbReference>
<dbReference type="EMBL" id="CP018153">
    <property type="protein sequence ID" value="APG60782.1"/>
    <property type="molecule type" value="Genomic_DNA"/>
</dbReference>
<name>A0A1L3J6M8_9FLAO</name>
<protein>
    <submittedName>
        <fullName evidence="6">Peptidase M1</fullName>
    </submittedName>
</protein>
<comment type="cofactor">
    <cofactor evidence="2">
        <name>Zn(2+)</name>
        <dbReference type="ChEBI" id="CHEBI:29105"/>
    </cofactor>
    <text evidence="2">Binds 1 zinc ion per subunit.</text>
</comment>
<dbReference type="InterPro" id="IPR014782">
    <property type="entry name" value="Peptidase_M1_dom"/>
</dbReference>
<evidence type="ECO:0000256" key="2">
    <source>
        <dbReference type="PIRSR" id="PIRSR634015-3"/>
    </source>
</evidence>
<dbReference type="PANTHER" id="PTHR45726">
    <property type="entry name" value="LEUKOTRIENE A-4 HYDROLASE"/>
    <property type="match status" value="1"/>
</dbReference>
<keyword evidence="2" id="KW-0479">Metal-binding</keyword>
<keyword evidence="2" id="KW-0862">Zinc</keyword>
<dbReference type="GO" id="GO:0008270">
    <property type="term" value="F:zinc ion binding"/>
    <property type="evidence" value="ECO:0007669"/>
    <property type="project" value="InterPro"/>
</dbReference>
<dbReference type="RefSeq" id="WP_072553470.1">
    <property type="nucleotide sequence ID" value="NZ_CP018153.1"/>
</dbReference>
<evidence type="ECO:0000256" key="4">
    <source>
        <dbReference type="SAM" id="SignalP"/>
    </source>
</evidence>
<evidence type="ECO:0000313" key="7">
    <source>
        <dbReference type="Proteomes" id="UP000182510"/>
    </source>
</evidence>
<organism evidence="6 7">
    <name type="scientific">Christiangramia salexigens</name>
    <dbReference type="NCBI Taxonomy" id="1913577"/>
    <lineage>
        <taxon>Bacteria</taxon>
        <taxon>Pseudomonadati</taxon>
        <taxon>Bacteroidota</taxon>
        <taxon>Flavobacteriia</taxon>
        <taxon>Flavobacteriales</taxon>
        <taxon>Flavobacteriaceae</taxon>
        <taxon>Christiangramia</taxon>
    </lineage>
</organism>
<feature type="domain" description="Peptidase M1 membrane alanine aminopeptidase" evidence="5">
    <location>
        <begin position="313"/>
        <end position="506"/>
    </location>
</feature>
<feature type="binding site" evidence="2">
    <location>
        <position position="364"/>
    </location>
    <ligand>
        <name>Zn(2+)</name>
        <dbReference type="ChEBI" id="CHEBI:29105"/>
        <note>catalytic</note>
    </ligand>
</feature>
<feature type="active site" description="Proton acceptor" evidence="1">
    <location>
        <position position="365"/>
    </location>
</feature>
<feature type="active site" description="Proton donor" evidence="1">
    <location>
        <position position="447"/>
    </location>
</feature>
<dbReference type="STRING" id="1913577.LPB144_10370"/>
<proteinExistence type="predicted"/>
<dbReference type="InterPro" id="IPR034015">
    <property type="entry name" value="M1_LTA4H"/>
</dbReference>
<reference evidence="6 7" key="1">
    <citation type="submission" date="2016-11" db="EMBL/GenBank/DDBJ databases">
        <title>Gramella sp. LPB0144 isolated from marine environment.</title>
        <authorList>
            <person name="Kim E."/>
            <person name="Yi H."/>
        </authorList>
    </citation>
    <scope>NUCLEOTIDE SEQUENCE [LARGE SCALE GENOMIC DNA]</scope>
    <source>
        <strain evidence="6 7">LPB0144</strain>
    </source>
</reference>
<feature type="chain" id="PRO_5012882595" evidence="4">
    <location>
        <begin position="19"/>
        <end position="631"/>
    </location>
</feature>
<feature type="compositionally biased region" description="Basic and acidic residues" evidence="3">
    <location>
        <begin position="621"/>
        <end position="631"/>
    </location>
</feature>